<keyword evidence="1" id="KW-0472">Membrane</keyword>
<keyword evidence="3" id="KW-1185">Reference proteome</keyword>
<accession>A0A1N6LWZ1</accession>
<name>A0A1N6LWZ1_BABMR</name>
<proteinExistence type="predicted"/>
<evidence type="ECO:0000256" key="1">
    <source>
        <dbReference type="SAM" id="Phobius"/>
    </source>
</evidence>
<dbReference type="RefSeq" id="XP_021337487.1">
    <property type="nucleotide sequence ID" value="XM_021482898.1"/>
</dbReference>
<dbReference type="VEuPathDB" id="PiroplasmaDB:BMR1_01G02503"/>
<protein>
    <submittedName>
        <fullName evidence="2">Uncharacterized protein</fullName>
    </submittedName>
</protein>
<dbReference type="AlphaFoldDB" id="A0A1N6LWZ1"/>
<organism evidence="2 3">
    <name type="scientific">Babesia microti (strain RI)</name>
    <dbReference type="NCBI Taxonomy" id="1133968"/>
    <lineage>
        <taxon>Eukaryota</taxon>
        <taxon>Sar</taxon>
        <taxon>Alveolata</taxon>
        <taxon>Apicomplexa</taxon>
        <taxon>Aconoidasida</taxon>
        <taxon>Piroplasmida</taxon>
        <taxon>Babesiidae</taxon>
        <taxon>Babesia</taxon>
    </lineage>
</organism>
<evidence type="ECO:0000313" key="2">
    <source>
        <dbReference type="EMBL" id="SIO73386.1"/>
    </source>
</evidence>
<keyword evidence="1" id="KW-1133">Transmembrane helix</keyword>
<dbReference type="Proteomes" id="UP000002899">
    <property type="component" value="Chromosome I"/>
</dbReference>
<reference evidence="2 3" key="3">
    <citation type="journal article" date="2016" name="Sci. Rep.">
        <title>Genome-wide diversity and gene expression profiling of Babesia microti isolates identify polymorphic genes that mediate host-pathogen interactions.</title>
        <authorList>
            <person name="Silva J.C."/>
            <person name="Cornillot E."/>
            <person name="McCracken C."/>
            <person name="Usmani-Brown S."/>
            <person name="Dwivedi A."/>
            <person name="Ifeonu O.O."/>
            <person name="Crabtree J."/>
            <person name="Gotia H.T."/>
            <person name="Virji A.Z."/>
            <person name="Reynes C."/>
            <person name="Colinge J."/>
            <person name="Kumar V."/>
            <person name="Lawres L."/>
            <person name="Pazzi J.E."/>
            <person name="Pablo J.V."/>
            <person name="Hung C."/>
            <person name="Brancato J."/>
            <person name="Kumari P."/>
            <person name="Orvis J."/>
            <person name="Tretina K."/>
            <person name="Chibucos M."/>
            <person name="Ott S."/>
            <person name="Sadzewicz L."/>
            <person name="Sengamalay N."/>
            <person name="Shetty A.C."/>
            <person name="Su Q."/>
            <person name="Tallon L."/>
            <person name="Fraser C.M."/>
            <person name="Frutos R."/>
            <person name="Molina D.M."/>
            <person name="Krause P.J."/>
            <person name="Ben Mamoun C."/>
        </authorList>
    </citation>
    <scope>NUCLEOTIDE SEQUENCE [LARGE SCALE GENOMIC DNA]</scope>
    <source>
        <strain evidence="2 3">RI</strain>
    </source>
</reference>
<keyword evidence="1" id="KW-0812">Transmembrane</keyword>
<evidence type="ECO:0000313" key="3">
    <source>
        <dbReference type="Proteomes" id="UP000002899"/>
    </source>
</evidence>
<dbReference type="EMBL" id="FO082871">
    <property type="protein sequence ID" value="SIO73386.1"/>
    <property type="molecule type" value="Genomic_DNA"/>
</dbReference>
<reference evidence="2 3" key="1">
    <citation type="journal article" date="2012" name="Nucleic Acids Res.">
        <title>Sequencing of the smallest Apicomplexan genome from the human pathogen Babesia microti.</title>
        <authorList>
            <person name="Cornillot E."/>
            <person name="Hadj-Kaddour K."/>
            <person name="Dassouli A."/>
            <person name="Noel B."/>
            <person name="Ranwez V."/>
            <person name="Vacherie B."/>
            <person name="Augagneur Y."/>
            <person name="Bres V."/>
            <person name="Duclos A."/>
            <person name="Randazzo S."/>
            <person name="Carcy B."/>
            <person name="Debierre-Grockiego F."/>
            <person name="Delbecq S."/>
            <person name="Moubri-Menage K."/>
            <person name="Shams-Eldin H."/>
            <person name="Usmani-Brown S."/>
            <person name="Bringaud F."/>
            <person name="Wincker P."/>
            <person name="Vivares C.P."/>
            <person name="Schwarz R.T."/>
            <person name="Schetters T.P."/>
            <person name="Krause P.J."/>
            <person name="Gorenflot A."/>
            <person name="Berry V."/>
            <person name="Barbe V."/>
            <person name="Ben Mamoun C."/>
        </authorList>
    </citation>
    <scope>NUCLEOTIDE SEQUENCE [LARGE SCALE GENOMIC DNA]</scope>
    <source>
        <strain evidence="2 3">RI</strain>
    </source>
</reference>
<reference evidence="2 3" key="2">
    <citation type="journal article" date="2013" name="PLoS ONE">
        <title>Whole genome mapping and re-organization of the nuclear and mitochondrial genomes of Babesia microti isolates.</title>
        <authorList>
            <person name="Cornillot E."/>
            <person name="Dassouli A."/>
            <person name="Garg A."/>
            <person name="Pachikara N."/>
            <person name="Randazzo S."/>
            <person name="Depoix D."/>
            <person name="Carcy B."/>
            <person name="Delbecq S."/>
            <person name="Frutos R."/>
            <person name="Silva J.C."/>
            <person name="Sutton R."/>
            <person name="Krause P.J."/>
            <person name="Mamoun C.B."/>
        </authorList>
    </citation>
    <scope>NUCLEOTIDE SEQUENCE [LARGE SCALE GENOMIC DNA]</scope>
    <source>
        <strain evidence="2 3">RI</strain>
    </source>
</reference>
<dbReference type="GeneID" id="24423576"/>
<sequence length="572" mass="65448">MGIHTFMSCLVYYTTNVVLSVFLVSSFFVYKLTAINPCNSFTQGHGTAFITHQIEGHLTNRNKFRKEKLHSNSNELSKAINNNSIKLSDTKSYGEFANNADYMLLDSAILDKYGFKIVGDIELKEERSVKRLLHDVYNSEQLSTIKSKLLTTLNTNLSMCNMNDMVADINEKIANKQNIDLTNCYSRCIICLANKFETSKLVELFQHMINFHELLDIFHFSLVIRYLAQVGYDNLDVWIKLFDVFNNVSLKTCKYGLFVTTDDVKPFVVDKKTYVGQDIDINSLSLFGLNHSYIFDREQMGTGILESFVLGLVQNIHGYQESIGMEEYNNEQGYKSLCSNSKLINIIMQLNIASAVGKIELSWITKVILRHINRILPIDNEFNTIDTNTNNYEGRLFMNLEDESNGVKQSKTIEESCISAIDKFINSPLSSITKQNKLIQPPLLLPKFIYPSTHTQIFNELMNSTSYITVFDIAKLLFSDATNVEELAITDIYYIIRHMLKFKKATSVIESLLKFDVLHSNRLMEHIKCCTYECEMERDPIEALKVLNFFKQTGISPSKGLIDDLANKLNND</sequence>
<dbReference type="KEGG" id="bmic:BMR1_01G02503"/>
<feature type="transmembrane region" description="Helical" evidence="1">
    <location>
        <begin position="12"/>
        <end position="30"/>
    </location>
</feature>
<gene>
    <name evidence="2" type="ORF">BMR1_01G02503</name>
</gene>